<sequence>MAKNKVEENINYETPEFEIDEDSIREVSMREVSKLHHNLEGESNASEVLEKSNTAKNNALINCLRKERVIVRHIPKEGGMITNPKHVLYGGMAENASRTFVVPRLSSGMFVNVLTDAEKAFLEEIMGLEYNSLSIYKKVDNFWDDSNENGISKVTLKKQDNYFDLSNPEDYIRYKILLANKDFIASSLQELQDHPKATYQFVIVTEGDEIKSARGNMSNTMRCYKEFGKVENDIDTLRVIIESIDGRPTSPTAKLEFLQTKINSLIQADSKLFLRVITDPLLSTKVLIKKSIEAGLISSRGNYLYLKSDNTPLCEINEEPTLNIAAKFLNSPKHQELKFSLEAKLK</sequence>
<protein>
    <submittedName>
        <fullName evidence="1">Double-stranded DNA binding domain protein</fullName>
    </submittedName>
</protein>
<accession>A0A7M1S0L6</accession>
<dbReference type="EMBL" id="MT774392">
    <property type="protein sequence ID" value="QOR59712.1"/>
    <property type="molecule type" value="Genomic_DNA"/>
</dbReference>
<organism evidence="1 2">
    <name type="scientific">uncultured phage cr128_1</name>
    <dbReference type="NCBI Taxonomy" id="2772076"/>
    <lineage>
        <taxon>Viruses</taxon>
        <taxon>Duplodnaviria</taxon>
        <taxon>Heunggongvirae</taxon>
        <taxon>Uroviricota</taxon>
        <taxon>Caudoviricetes</taxon>
        <taxon>Crassvirales</taxon>
        <taxon>Steigviridae</taxon>
        <taxon>Asinivirinae</taxon>
        <taxon>Mahlunavirus</taxon>
        <taxon>Mahlunavirus rarus</taxon>
    </lineage>
</organism>
<reference evidence="1 2" key="1">
    <citation type="submission" date="2020-07" db="EMBL/GenBank/DDBJ databases">
        <title>Taxonomic proposal: Crassvirales, a new order of highly abundant and diverse bacterial viruses.</title>
        <authorList>
            <person name="Shkoporov A.N."/>
            <person name="Stockdale S.R."/>
            <person name="Guerin E."/>
            <person name="Ross R.P."/>
            <person name="Hill C."/>
        </authorList>
    </citation>
    <scope>NUCLEOTIDE SEQUENCE [LARGE SCALE GENOMIC DNA]</scope>
</reference>
<name>A0A7M1S0L6_9CAUD</name>
<dbReference type="Proteomes" id="UP000594055">
    <property type="component" value="Segment"/>
</dbReference>
<evidence type="ECO:0000313" key="1">
    <source>
        <dbReference type="EMBL" id="QOR59712.1"/>
    </source>
</evidence>
<proteinExistence type="predicted"/>
<keyword evidence="2" id="KW-1185">Reference proteome</keyword>
<dbReference type="KEGG" id="vg:65130322"/>
<dbReference type="RefSeq" id="YP_010111870.1">
    <property type="nucleotide sequence ID" value="NC_055885.1"/>
</dbReference>
<evidence type="ECO:0000313" key="2">
    <source>
        <dbReference type="Proteomes" id="UP000594055"/>
    </source>
</evidence>
<dbReference type="GeneID" id="65130322"/>